<dbReference type="PANTHER" id="PTHR36498:SF1">
    <property type="entry name" value="TATA-BINDING PROTEIN-ASSOCIATED FACTOR 172"/>
    <property type="match status" value="1"/>
</dbReference>
<evidence type="ECO:0000256" key="7">
    <source>
        <dbReference type="ARBA" id="ARBA00023125"/>
    </source>
</evidence>
<keyword evidence="4" id="KW-0378">Hydrolase</keyword>
<dbReference type="CDD" id="cd18793">
    <property type="entry name" value="SF2_C_SNF"/>
    <property type="match status" value="1"/>
</dbReference>
<feature type="domain" description="Helicase C-terminal" evidence="11">
    <location>
        <begin position="1502"/>
        <end position="1673"/>
    </location>
</feature>
<reference evidence="12" key="1">
    <citation type="submission" date="2020-11" db="EMBL/GenBank/DDBJ databases">
        <authorList>
            <person name="Tran Van P."/>
        </authorList>
    </citation>
    <scope>NUCLEOTIDE SEQUENCE</scope>
</reference>
<dbReference type="GO" id="GO:0003677">
    <property type="term" value="F:DNA binding"/>
    <property type="evidence" value="ECO:0007669"/>
    <property type="project" value="UniProtKB-KW"/>
</dbReference>
<keyword evidence="8" id="KW-0539">Nucleus</keyword>
<dbReference type="PANTHER" id="PTHR36498">
    <property type="entry name" value="TATA-BINDING PROTEIN-ASSOCIATED FACTOR 172"/>
    <property type="match status" value="1"/>
</dbReference>
<dbReference type="SUPFAM" id="SSF48371">
    <property type="entry name" value="ARM repeat"/>
    <property type="match status" value="1"/>
</dbReference>
<dbReference type="InterPro" id="IPR027417">
    <property type="entry name" value="P-loop_NTPase"/>
</dbReference>
<evidence type="ECO:0000256" key="2">
    <source>
        <dbReference type="ARBA" id="ARBA00022737"/>
    </source>
</evidence>
<dbReference type="InterPro" id="IPR001650">
    <property type="entry name" value="Helicase_C-like"/>
</dbReference>
<dbReference type="EMBL" id="CAJPEV010000854">
    <property type="protein sequence ID" value="CAG0889106.1"/>
    <property type="molecule type" value="Genomic_DNA"/>
</dbReference>
<dbReference type="PROSITE" id="PS51194">
    <property type="entry name" value="HELICASE_CTER"/>
    <property type="match status" value="1"/>
</dbReference>
<dbReference type="GO" id="GO:0005524">
    <property type="term" value="F:ATP binding"/>
    <property type="evidence" value="ECO:0007669"/>
    <property type="project" value="UniProtKB-KW"/>
</dbReference>
<evidence type="ECO:0000256" key="5">
    <source>
        <dbReference type="ARBA" id="ARBA00022806"/>
    </source>
</evidence>
<dbReference type="Pfam" id="PF00176">
    <property type="entry name" value="SNF2-rel_dom"/>
    <property type="match status" value="1"/>
</dbReference>
<dbReference type="Gene3D" id="3.40.50.300">
    <property type="entry name" value="P-loop containing nucleotide triphosphate hydrolases"/>
    <property type="match status" value="1"/>
</dbReference>
<evidence type="ECO:0008006" key="14">
    <source>
        <dbReference type="Google" id="ProtNLM"/>
    </source>
</evidence>
<dbReference type="InterPro" id="IPR016024">
    <property type="entry name" value="ARM-type_fold"/>
</dbReference>
<accession>A0A7R8XE08</accession>
<dbReference type="Proteomes" id="UP000677054">
    <property type="component" value="Unassembled WGS sequence"/>
</dbReference>
<dbReference type="InterPro" id="IPR011989">
    <property type="entry name" value="ARM-like"/>
</dbReference>
<dbReference type="SMART" id="SM00490">
    <property type="entry name" value="HELICc"/>
    <property type="match status" value="1"/>
</dbReference>
<evidence type="ECO:0000256" key="4">
    <source>
        <dbReference type="ARBA" id="ARBA00022801"/>
    </source>
</evidence>
<dbReference type="FunFam" id="3.40.50.300:FF:000428">
    <property type="entry name" value="TATA-binding protein-associated factor 172"/>
    <property type="match status" value="1"/>
</dbReference>
<dbReference type="PROSITE" id="PS51192">
    <property type="entry name" value="HELICASE_ATP_BIND_1"/>
    <property type="match status" value="1"/>
</dbReference>
<evidence type="ECO:0000259" key="11">
    <source>
        <dbReference type="PROSITE" id="PS51194"/>
    </source>
</evidence>
<keyword evidence="7" id="KW-0238">DNA-binding</keyword>
<comment type="subcellular location">
    <subcellularLocation>
        <location evidence="1">Nucleus</location>
    </subcellularLocation>
</comment>
<evidence type="ECO:0000256" key="9">
    <source>
        <dbReference type="SAM" id="MobiDB-lite"/>
    </source>
</evidence>
<dbReference type="InterPro" id="IPR038718">
    <property type="entry name" value="SNF2-like_sf"/>
</dbReference>
<dbReference type="InterPro" id="IPR014001">
    <property type="entry name" value="Helicase_ATP-bd"/>
</dbReference>
<dbReference type="InterPro" id="IPR044078">
    <property type="entry name" value="Mot1_ATP-bd"/>
</dbReference>
<name>A0A7R8XE08_9CRUS</name>
<feature type="region of interest" description="Disordered" evidence="9">
    <location>
        <begin position="188"/>
        <end position="213"/>
    </location>
</feature>
<gene>
    <name evidence="12" type="ORF">DSTB1V02_LOCUS5318</name>
</gene>
<dbReference type="OrthoDB" id="10252227at2759"/>
<dbReference type="GO" id="GO:0004386">
    <property type="term" value="F:helicase activity"/>
    <property type="evidence" value="ECO:0007669"/>
    <property type="project" value="UniProtKB-KW"/>
</dbReference>
<proteinExistence type="predicted"/>
<keyword evidence="2" id="KW-0677">Repeat</keyword>
<dbReference type="SMART" id="SM00487">
    <property type="entry name" value="DEXDc"/>
    <property type="match status" value="1"/>
</dbReference>
<keyword evidence="5" id="KW-0347">Helicase</keyword>
<dbReference type="GO" id="GO:0005634">
    <property type="term" value="C:nucleus"/>
    <property type="evidence" value="ECO:0007669"/>
    <property type="project" value="UniProtKB-SubCell"/>
</dbReference>
<keyword evidence="13" id="KW-1185">Reference proteome</keyword>
<protein>
    <recommendedName>
        <fullName evidence="14">TATA-binding protein-associated factor 172</fullName>
    </recommendedName>
</protein>
<dbReference type="Pfam" id="PF00271">
    <property type="entry name" value="Helicase_C"/>
    <property type="match status" value="1"/>
</dbReference>
<dbReference type="SUPFAM" id="SSF52540">
    <property type="entry name" value="P-loop containing nucleoside triphosphate hydrolases"/>
    <property type="match status" value="2"/>
</dbReference>
<evidence type="ECO:0000313" key="13">
    <source>
        <dbReference type="Proteomes" id="UP000677054"/>
    </source>
</evidence>
<feature type="domain" description="Helicase ATP-binding" evidence="10">
    <location>
        <begin position="1176"/>
        <end position="1342"/>
    </location>
</feature>
<sequence length="1736" mass="193381">MATRLDRLFILLESGGSAATREAAARQLGDVVKAHPQDLTFLLSRLFKCCRNHSWETRVACGQAASHIGSNVPQWNPIPVPGSGGAGNNASAMPQWMSLKSFDPKVVLEKKRFLMASKGSEYAETTQSSEAQERMMRKTLGLEIADKIGVDTSHIISSEDLKQEYVPAEVQSFNGDVATDLGLKRPAQAEVNGEPHPTKRVKVEGDEEPLTAETGPKSWPFQAFCDTLSYDLFSPVWEVRHGAATVLREVIRVHGSGAGKVLGASCEEMAQGHDSWLEDIALKLICVLLLDRFGDFVSDQVVAPVKETAAQALSWVCYHQKEEHVEAVMQVLIELLKEKEWQVRHGGLLGIKYIFAARDDLQEKLVPSVFEQVFECLQDSMDDVAAAAANALVPIASRLLKALPEQIPKLLTTLWDALQCLDDLTSATNSVITLLSSLLSHYDAPAEGLPLNELVRRLWPFMAHSSANVRKATLETLIVLTSKLPEKEGADWIHTILSEAICFTYMRALVETLPSLHKLIFKLWRNLINRTRLTTLVSSTCTIVSGLLCLAMTQSHVVLDLNLLGPDMNAVMRSVYKGTESLYLGGSEKHHDSFMHRSECAMQCRLLAARLLGLLSGAITIPLEGVVYHEPPSETYAQILASPLNARSAYGRTVVALVTAEWLSQYPDSSVPDSLVQCFHQCLTQCLYYDEIAVNFTRLQQGVRDLVASLLHHNAKIPTEYSGSAVLTLQQIEEFAKVVESGVMKSLKVNQKRRDLLEDQRLNIQKLAQQTIIEQESLTLLCNACIAEAVAWTKNLPEKLNPLIRPLMETIRKQSTSQLQNRAACALAMVLKSCAKKDPCPNAKVVKNLITYLCSGSVMPNLELQELPLDREKLVKCTKSEGILKLLQHQVSAEQPLKRQDSGMGSGKLGKAAPESEATTDSDDSQYLQVRGAELAIRSLASEFGENLPKDLPPLWEAATEFSSLLLSDPITDEIAHSLLRSLRVFEVLSVAVHENLHEELVRLCKDFMKCLSLPFTAVRHMAARCLSTFASVKIESIMNMVLDILLELLNDPMKVSSRQGAVEAIASLIDRTGLKLVPYVPILILPILGQMSDNDVPTRLMSSQCFASLVQLMPFHASAMKNSELPKSQMHSPTADQKNFLEQLLNPSLMKSVPVPKIILAELRKYQQEGLNWLGFLQRYKLHGILCDDMGLGKTLQAICIMASEYENPKTKDSLPSLIICPPTVTGHWIYEIKKFIANQLLKPLHYSGPPTERQRLRAILESYNIVVASYDIVRNDIEFFSSIKWKFCILDEGHMIKNGKTKLSKAVKKLDAAHRLILSGTPIQNNVLELWSLFDFLMPGFLGTEKEFTARYSKPILQSRDAKSSSQEQQAGILALEALHRQVLPFLLRRIKQDVLEDLPPKITQDYYCELSPLQQKLYEDFSRSRAQQHLCDTAASDLSQLDKTDRVHVFQALQYLKKVCNHPKLVLSPEHPEWGSVISMLRETNSDLDDINHSAKLQALRQLLLDCGIGCQDSGAGDVSVVSQHRVLIFFQLKAMLDIVEKTLLKKCMPEVSYMRLDGSTPAGQRHDVVHRFNSDPSIDVLLLTTQVGGLGLNLTGADTVIFVEHDWNPMKDLQAMDRAHRIGQKKVVNVYRLITRGTLEEKIMGLQKFKLATANTVITQDNASLQTMGTEQLLDLFTFNGSKAETSNDKGESNSKGGLKVVLENLPDLWDESQYENEYSMESFMKSLQTKA</sequence>
<keyword evidence="6" id="KW-0067">ATP-binding</keyword>
<dbReference type="Gene3D" id="3.40.50.10810">
    <property type="entry name" value="Tandem AAA-ATPase domain"/>
    <property type="match status" value="1"/>
</dbReference>
<evidence type="ECO:0000256" key="6">
    <source>
        <dbReference type="ARBA" id="ARBA00022840"/>
    </source>
</evidence>
<evidence type="ECO:0000259" key="10">
    <source>
        <dbReference type="PROSITE" id="PS51192"/>
    </source>
</evidence>
<evidence type="ECO:0000313" key="12">
    <source>
        <dbReference type="EMBL" id="CAD7245445.1"/>
    </source>
</evidence>
<dbReference type="InterPro" id="IPR022707">
    <property type="entry name" value="Mot1_central_dom"/>
</dbReference>
<dbReference type="Gene3D" id="1.25.10.10">
    <property type="entry name" value="Leucine-rich Repeat Variant"/>
    <property type="match status" value="2"/>
</dbReference>
<evidence type="ECO:0000256" key="1">
    <source>
        <dbReference type="ARBA" id="ARBA00004123"/>
    </source>
</evidence>
<dbReference type="InterPro" id="IPR049730">
    <property type="entry name" value="SNF2/RAD54-like_C"/>
</dbReference>
<evidence type="ECO:0000256" key="8">
    <source>
        <dbReference type="ARBA" id="ARBA00023242"/>
    </source>
</evidence>
<dbReference type="CDD" id="cd17999">
    <property type="entry name" value="DEXHc_Mot1"/>
    <property type="match status" value="1"/>
</dbReference>
<dbReference type="EMBL" id="LR900371">
    <property type="protein sequence ID" value="CAD7245445.1"/>
    <property type="molecule type" value="Genomic_DNA"/>
</dbReference>
<keyword evidence="3" id="KW-0547">Nucleotide-binding</keyword>
<dbReference type="GO" id="GO:0017025">
    <property type="term" value="F:TBP-class protein binding"/>
    <property type="evidence" value="ECO:0007669"/>
    <property type="project" value="InterPro"/>
</dbReference>
<dbReference type="Pfam" id="PF12054">
    <property type="entry name" value="DUF3535"/>
    <property type="match status" value="1"/>
</dbReference>
<feature type="region of interest" description="Disordered" evidence="9">
    <location>
        <begin position="895"/>
        <end position="924"/>
    </location>
</feature>
<organism evidence="12">
    <name type="scientific">Darwinula stevensoni</name>
    <dbReference type="NCBI Taxonomy" id="69355"/>
    <lineage>
        <taxon>Eukaryota</taxon>
        <taxon>Metazoa</taxon>
        <taxon>Ecdysozoa</taxon>
        <taxon>Arthropoda</taxon>
        <taxon>Crustacea</taxon>
        <taxon>Oligostraca</taxon>
        <taxon>Ostracoda</taxon>
        <taxon>Podocopa</taxon>
        <taxon>Podocopida</taxon>
        <taxon>Darwinulocopina</taxon>
        <taxon>Darwinuloidea</taxon>
        <taxon>Darwinulidae</taxon>
        <taxon>Darwinula</taxon>
    </lineage>
</organism>
<evidence type="ECO:0000256" key="3">
    <source>
        <dbReference type="ARBA" id="ARBA00022741"/>
    </source>
</evidence>
<dbReference type="InterPro" id="IPR000330">
    <property type="entry name" value="SNF2_N"/>
</dbReference>
<dbReference type="GO" id="GO:0016887">
    <property type="term" value="F:ATP hydrolysis activity"/>
    <property type="evidence" value="ECO:0007669"/>
    <property type="project" value="InterPro"/>
</dbReference>
<dbReference type="FunFam" id="3.40.50.10810:FF:000042">
    <property type="entry name" value="SNF2 family helicase-like protein"/>
    <property type="match status" value="1"/>
</dbReference>
<dbReference type="InterPro" id="IPR044972">
    <property type="entry name" value="Mot1"/>
</dbReference>